<gene>
    <name evidence="1" type="ORF">JG688_00018348</name>
</gene>
<comment type="caution">
    <text evidence="1">The sequence shown here is derived from an EMBL/GenBank/DDBJ whole genome shotgun (WGS) entry which is preliminary data.</text>
</comment>
<name>A0A8J5IPK7_9STRA</name>
<reference evidence="1" key="1">
    <citation type="submission" date="2021-01" db="EMBL/GenBank/DDBJ databases">
        <title>Phytophthora aleatoria, a newly-described species from Pinus radiata is distinct from Phytophthora cactorum isolates based on comparative genomics.</title>
        <authorList>
            <person name="Mcdougal R."/>
            <person name="Panda P."/>
            <person name="Williams N."/>
            <person name="Studholme D.J."/>
        </authorList>
    </citation>
    <scope>NUCLEOTIDE SEQUENCE</scope>
    <source>
        <strain evidence="1">NZFS 4037</strain>
    </source>
</reference>
<proteinExistence type="predicted"/>
<dbReference type="EMBL" id="JAENGY010003293">
    <property type="protein sequence ID" value="KAG6942044.1"/>
    <property type="molecule type" value="Genomic_DNA"/>
</dbReference>
<evidence type="ECO:0000313" key="2">
    <source>
        <dbReference type="Proteomes" id="UP000709295"/>
    </source>
</evidence>
<dbReference type="Proteomes" id="UP000709295">
    <property type="component" value="Unassembled WGS sequence"/>
</dbReference>
<dbReference type="AlphaFoldDB" id="A0A8J5IPK7"/>
<protein>
    <submittedName>
        <fullName evidence="1">Uncharacterized protein</fullName>
    </submittedName>
</protein>
<keyword evidence="2" id="KW-1185">Reference proteome</keyword>
<evidence type="ECO:0000313" key="1">
    <source>
        <dbReference type="EMBL" id="KAG6942044.1"/>
    </source>
</evidence>
<organism evidence="1 2">
    <name type="scientific">Phytophthora aleatoria</name>
    <dbReference type="NCBI Taxonomy" id="2496075"/>
    <lineage>
        <taxon>Eukaryota</taxon>
        <taxon>Sar</taxon>
        <taxon>Stramenopiles</taxon>
        <taxon>Oomycota</taxon>
        <taxon>Peronosporomycetes</taxon>
        <taxon>Peronosporales</taxon>
        <taxon>Peronosporaceae</taxon>
        <taxon>Phytophthora</taxon>
    </lineage>
</organism>
<accession>A0A8J5IPK7</accession>
<sequence length="98" mass="10374">MSIEMLLQNGAAISVPTSLIANTLATDVNLFMDASNEGLAVLYPAARQFIRCRYDAEELHSGTSTCADTGVTSVPDMPFIGACHNTTPNSNPYSSLCS</sequence>